<reference evidence="2" key="1">
    <citation type="submission" date="2021-01" db="EMBL/GenBank/DDBJ databases">
        <title>Whole genome shotgun sequence of Spirilliplanes yamanashiensis NBRC 15828.</title>
        <authorList>
            <person name="Komaki H."/>
            <person name="Tamura T."/>
        </authorList>
    </citation>
    <scope>NUCLEOTIDE SEQUENCE</scope>
    <source>
        <strain evidence="2">NBRC 15828</strain>
    </source>
</reference>
<dbReference type="Gene3D" id="1.10.3300.10">
    <property type="entry name" value="Jann2411-like domain"/>
    <property type="match status" value="1"/>
</dbReference>
<dbReference type="EMBL" id="BOOY01000039">
    <property type="protein sequence ID" value="GIJ06173.1"/>
    <property type="molecule type" value="Genomic_DNA"/>
</dbReference>
<dbReference type="InterPro" id="IPR023286">
    <property type="entry name" value="ABATE_dom_sf"/>
</dbReference>
<dbReference type="RefSeq" id="WP_203941365.1">
    <property type="nucleotide sequence ID" value="NZ_BAAAGJ010000014.1"/>
</dbReference>
<keyword evidence="3" id="KW-1185">Reference proteome</keyword>
<dbReference type="InterPro" id="IPR010852">
    <property type="entry name" value="ABATE"/>
</dbReference>
<dbReference type="Proteomes" id="UP000652013">
    <property type="component" value="Unassembled WGS sequence"/>
</dbReference>
<dbReference type="AlphaFoldDB" id="A0A8J3YEE9"/>
<gene>
    <name evidence="2" type="ORF">Sya03_55250</name>
</gene>
<evidence type="ECO:0000313" key="3">
    <source>
        <dbReference type="Proteomes" id="UP000652013"/>
    </source>
</evidence>
<protein>
    <recommendedName>
        <fullName evidence="1">Zinc finger CGNR domain-containing protein</fullName>
    </recommendedName>
</protein>
<dbReference type="SUPFAM" id="SSF160904">
    <property type="entry name" value="Jann2411-like"/>
    <property type="match status" value="1"/>
</dbReference>
<name>A0A8J3YEE9_9ACTN</name>
<dbReference type="Pfam" id="PF07336">
    <property type="entry name" value="ABATE"/>
    <property type="match status" value="1"/>
</dbReference>
<feature type="domain" description="Zinc finger CGNR" evidence="1">
    <location>
        <begin position="145"/>
        <end position="187"/>
    </location>
</feature>
<evidence type="ECO:0000259" key="1">
    <source>
        <dbReference type="Pfam" id="PF11706"/>
    </source>
</evidence>
<accession>A0A8J3YEE9</accession>
<dbReference type="PANTHER" id="PTHR35525:SF3">
    <property type="entry name" value="BLL6575 PROTEIN"/>
    <property type="match status" value="1"/>
</dbReference>
<evidence type="ECO:0000313" key="2">
    <source>
        <dbReference type="EMBL" id="GIJ06173.1"/>
    </source>
</evidence>
<sequence length="191" mass="20405">MRLTHPDGQVFSFDAGALCLELACTTGGEGFRARFEVLHTPADLVRWAATSRLGDAAAGATATEADLALVRRLREAVWTLAWATATGDPADPAVIGVVNEVAALPTPIPRLTDGRAVWAGVTGAHLAAAIARDAVVTFGTAARERVRRCGGERCALIYLDTSRPGNRRWCSMERCGNRAKVRTHRRRDGGT</sequence>
<dbReference type="InterPro" id="IPR021005">
    <property type="entry name" value="Znf_CGNR"/>
</dbReference>
<dbReference type="PANTHER" id="PTHR35525">
    <property type="entry name" value="BLL6575 PROTEIN"/>
    <property type="match status" value="1"/>
</dbReference>
<proteinExistence type="predicted"/>
<comment type="caution">
    <text evidence="2">The sequence shown here is derived from an EMBL/GenBank/DDBJ whole genome shotgun (WGS) entry which is preliminary data.</text>
</comment>
<dbReference type="Pfam" id="PF11706">
    <property type="entry name" value="zf-CGNR"/>
    <property type="match status" value="1"/>
</dbReference>
<organism evidence="2 3">
    <name type="scientific">Spirilliplanes yamanashiensis</name>
    <dbReference type="NCBI Taxonomy" id="42233"/>
    <lineage>
        <taxon>Bacteria</taxon>
        <taxon>Bacillati</taxon>
        <taxon>Actinomycetota</taxon>
        <taxon>Actinomycetes</taxon>
        <taxon>Micromonosporales</taxon>
        <taxon>Micromonosporaceae</taxon>
        <taxon>Spirilliplanes</taxon>
    </lineage>
</organism>